<dbReference type="PANTHER" id="PTHR44196:SF1">
    <property type="entry name" value="DEHYDROGENASE_REDUCTASE SDR FAMILY MEMBER 7B"/>
    <property type="match status" value="1"/>
</dbReference>
<keyword evidence="5" id="KW-1185">Reference proteome</keyword>
<dbReference type="Proteomes" id="UP000316649">
    <property type="component" value="Unassembled WGS sequence"/>
</dbReference>
<evidence type="ECO:0000256" key="2">
    <source>
        <dbReference type="ARBA" id="ARBA00023002"/>
    </source>
</evidence>
<dbReference type="RefSeq" id="WP_144357622.1">
    <property type="nucleotide sequence ID" value="NZ_VMNH01000004.1"/>
</dbReference>
<evidence type="ECO:0000256" key="1">
    <source>
        <dbReference type="ARBA" id="ARBA00006484"/>
    </source>
</evidence>
<dbReference type="Pfam" id="PF00106">
    <property type="entry name" value="adh_short"/>
    <property type="match status" value="1"/>
</dbReference>
<dbReference type="InterPro" id="IPR036291">
    <property type="entry name" value="NAD(P)-bd_dom_sf"/>
</dbReference>
<dbReference type="GO" id="GO:0016491">
    <property type="term" value="F:oxidoreductase activity"/>
    <property type="evidence" value="ECO:0007669"/>
    <property type="project" value="UniProtKB-KW"/>
</dbReference>
<dbReference type="GO" id="GO:0016020">
    <property type="term" value="C:membrane"/>
    <property type="evidence" value="ECO:0007669"/>
    <property type="project" value="TreeGrafter"/>
</dbReference>
<sequence>MKPLNPPITDWQGRRVWVIGASSGIGAALTGQLREAGAHLALSARSEGGLQAIAHQQDLLLSLTVTDAEAVARACDELIETWGAIDMVIYCAGVYSPMRAWEIDLECVDDTLMTNLQGVYHLLATIVPHYLRTGSGGLCLLASVAGFSGLPKALAYGPTKAAIINLAQILYSDLSSRGVGVYLVNPGFVETRLTQQNDFSMPALISPDQAAQSIITGMSKGRFEIHFPKRFTLPMRWLARLPDRLRFYLVNKAVSS</sequence>
<comment type="similarity">
    <text evidence="1">Belongs to the short-chain dehydrogenases/reductases (SDR) family.</text>
</comment>
<evidence type="ECO:0000313" key="4">
    <source>
        <dbReference type="EMBL" id="TVO77898.1"/>
    </source>
</evidence>
<protein>
    <submittedName>
        <fullName evidence="4">SDR family NAD(P)-dependent oxidoreductase</fullName>
    </submittedName>
</protein>
<feature type="domain" description="Ketoreductase" evidence="3">
    <location>
        <begin position="14"/>
        <end position="192"/>
    </location>
</feature>
<dbReference type="OrthoDB" id="335726at2"/>
<reference evidence="4 5" key="1">
    <citation type="submission" date="2019-07" db="EMBL/GenBank/DDBJ databases">
        <title>The pathways for chlorine oxyanion respiration interact through the shared metabolite chlorate.</title>
        <authorList>
            <person name="Barnum T.P."/>
            <person name="Cheng Y."/>
            <person name="Hill K.A."/>
            <person name="Lucas L.N."/>
            <person name="Carlson H.K."/>
            <person name="Coates J.D."/>
        </authorList>
    </citation>
    <scope>NUCLEOTIDE SEQUENCE [LARGE SCALE GENOMIC DNA]</scope>
    <source>
        <strain evidence="4 5">BK-1</strain>
    </source>
</reference>
<dbReference type="Gene3D" id="3.40.50.720">
    <property type="entry name" value="NAD(P)-binding Rossmann-like Domain"/>
    <property type="match status" value="1"/>
</dbReference>
<name>A0A558DWB2_9GAMM</name>
<dbReference type="SMART" id="SM00822">
    <property type="entry name" value="PKS_KR"/>
    <property type="match status" value="1"/>
</dbReference>
<dbReference type="PRINTS" id="PR00081">
    <property type="entry name" value="GDHRDH"/>
</dbReference>
<evidence type="ECO:0000259" key="3">
    <source>
        <dbReference type="SMART" id="SM00822"/>
    </source>
</evidence>
<organism evidence="4 5">
    <name type="scientific">Sedimenticola selenatireducens</name>
    <dbReference type="NCBI Taxonomy" id="191960"/>
    <lineage>
        <taxon>Bacteria</taxon>
        <taxon>Pseudomonadati</taxon>
        <taxon>Pseudomonadota</taxon>
        <taxon>Gammaproteobacteria</taxon>
        <taxon>Chromatiales</taxon>
        <taxon>Sedimenticolaceae</taxon>
        <taxon>Sedimenticola</taxon>
    </lineage>
</organism>
<comment type="caution">
    <text evidence="4">The sequence shown here is derived from an EMBL/GenBank/DDBJ whole genome shotgun (WGS) entry which is preliminary data.</text>
</comment>
<accession>A0A558DWB2</accession>
<dbReference type="InterPro" id="IPR002347">
    <property type="entry name" value="SDR_fam"/>
</dbReference>
<evidence type="ECO:0000313" key="5">
    <source>
        <dbReference type="Proteomes" id="UP000316649"/>
    </source>
</evidence>
<dbReference type="EMBL" id="VMNH01000004">
    <property type="protein sequence ID" value="TVO77898.1"/>
    <property type="molecule type" value="Genomic_DNA"/>
</dbReference>
<dbReference type="PANTHER" id="PTHR44196">
    <property type="entry name" value="DEHYDROGENASE/REDUCTASE SDR FAMILY MEMBER 7B"/>
    <property type="match status" value="1"/>
</dbReference>
<dbReference type="InterPro" id="IPR057326">
    <property type="entry name" value="KR_dom"/>
</dbReference>
<dbReference type="SUPFAM" id="SSF51735">
    <property type="entry name" value="NAD(P)-binding Rossmann-fold domains"/>
    <property type="match status" value="1"/>
</dbReference>
<keyword evidence="2" id="KW-0560">Oxidoreductase</keyword>
<dbReference type="AlphaFoldDB" id="A0A558DWB2"/>
<proteinExistence type="inferred from homology"/>
<gene>
    <name evidence="4" type="ORF">FHP88_03620</name>
</gene>